<dbReference type="InParanoid" id="A0A1J7IV71"/>
<accession>A0A1J7IV71</accession>
<protein>
    <submittedName>
        <fullName evidence="1">Uncharacterized protein</fullName>
    </submittedName>
</protein>
<sequence>MERNLAMTVPQISTLKGHENLEEWKLQVLGVFKFYGMGDYISPPDVLSRKRKFPESDLTPYLLGLLAASVAPVASRLVKAGWDFSKPDRSPVDLYNQTLKIVLPPLQLSTAATDTLRKLTSPFPLSNLRGYHSKVKSCKRHLDALGCPIDEKLAVCVVFNNLKTYYPNFSQQLNEDMSAGELTWSKLMDQFAQKFAPRDESTTKSLIVTIPCKANLPS</sequence>
<reference evidence="1 2" key="1">
    <citation type="submission" date="2016-10" db="EMBL/GenBank/DDBJ databases">
        <title>Draft genome sequence of Coniochaeta ligniaria NRRL30616, a lignocellulolytic fungus for bioabatement of inhibitors in plant biomass hydrolysates.</title>
        <authorList>
            <consortium name="DOE Joint Genome Institute"/>
            <person name="Jimenez D.J."/>
            <person name="Hector R.E."/>
            <person name="Riley R."/>
            <person name="Sun H."/>
            <person name="Grigoriev I.V."/>
            <person name="Van Elsas J.D."/>
            <person name="Nichols N.N."/>
        </authorList>
    </citation>
    <scope>NUCLEOTIDE SEQUENCE [LARGE SCALE GENOMIC DNA]</scope>
    <source>
        <strain evidence="1 2">NRRL 30616</strain>
    </source>
</reference>
<gene>
    <name evidence="1" type="ORF">CONLIGDRAFT_231352</name>
</gene>
<name>A0A1J7IV71_9PEZI</name>
<evidence type="ECO:0000313" key="1">
    <source>
        <dbReference type="EMBL" id="OIW31591.1"/>
    </source>
</evidence>
<dbReference type="OrthoDB" id="5236149at2759"/>
<evidence type="ECO:0000313" key="2">
    <source>
        <dbReference type="Proteomes" id="UP000182658"/>
    </source>
</evidence>
<organism evidence="1 2">
    <name type="scientific">Coniochaeta ligniaria NRRL 30616</name>
    <dbReference type="NCBI Taxonomy" id="1408157"/>
    <lineage>
        <taxon>Eukaryota</taxon>
        <taxon>Fungi</taxon>
        <taxon>Dikarya</taxon>
        <taxon>Ascomycota</taxon>
        <taxon>Pezizomycotina</taxon>
        <taxon>Sordariomycetes</taxon>
        <taxon>Sordariomycetidae</taxon>
        <taxon>Coniochaetales</taxon>
        <taxon>Coniochaetaceae</taxon>
        <taxon>Coniochaeta</taxon>
    </lineage>
</organism>
<dbReference type="AlphaFoldDB" id="A0A1J7IV71"/>
<proteinExistence type="predicted"/>
<keyword evidence="2" id="KW-1185">Reference proteome</keyword>
<dbReference type="Proteomes" id="UP000182658">
    <property type="component" value="Unassembled WGS sequence"/>
</dbReference>
<dbReference type="EMBL" id="KV875095">
    <property type="protein sequence ID" value="OIW31591.1"/>
    <property type="molecule type" value="Genomic_DNA"/>
</dbReference>